<evidence type="ECO:0000313" key="3">
    <source>
        <dbReference type="Proteomes" id="UP000051497"/>
    </source>
</evidence>
<name>A0A0Q9Y983_9GAMM</name>
<dbReference type="STRING" id="295108.HT99x_03205"/>
<sequence>MYITHQADSSILCKSDELTLLDVVSLNQESFSSRASIEIHCNTIRPNAINAFHQFLQTINCKELEVYIGRTSYETAKAIFDVAKLNVHPSKMKLDLGEQFLVFFSKDALSKKEINDIYDHLISGVYKDQHTLVIDYRSMQYLQAVTLVTALWHASLNALFIDCDILDNETKQYLSSHLSSFASVMKIHLNVHDQPISRSRGTSAPAELFYLDNQALPLLFPTSTSAPTLAPVRRNINNPLPLLTSASAPTLAPRRLYESPSETMITIHAAEAVGVNCDEHHRISLEITESECECGPLKCLKSALTWAFSGMLFCPPAAEFIADADETPRAHFKNT</sequence>
<dbReference type="EMBL" id="LKAJ01000032">
    <property type="protein sequence ID" value="KRG17325.1"/>
    <property type="molecule type" value="Genomic_DNA"/>
</dbReference>
<proteinExistence type="predicted"/>
<comment type="caution">
    <text evidence="1">The sequence shown here is derived from an EMBL/GenBank/DDBJ whole genome shotgun (WGS) entry which is preliminary data.</text>
</comment>
<dbReference type="EMBL" id="LKAJ02000001">
    <property type="protein sequence ID" value="MCS5709969.1"/>
    <property type="molecule type" value="Genomic_DNA"/>
</dbReference>
<organism evidence="1">
    <name type="scientific">Candidatus Berkiella aquae</name>
    <dbReference type="NCBI Taxonomy" id="295108"/>
    <lineage>
        <taxon>Bacteria</taxon>
        <taxon>Pseudomonadati</taxon>
        <taxon>Pseudomonadota</taxon>
        <taxon>Gammaproteobacteria</taxon>
        <taxon>Candidatus Berkiellales</taxon>
        <taxon>Candidatus Berkiellaceae</taxon>
        <taxon>Candidatus Berkiella</taxon>
    </lineage>
</organism>
<dbReference type="RefSeq" id="WP_075067785.1">
    <property type="nucleotide sequence ID" value="NZ_LKAJ02000001.1"/>
</dbReference>
<protein>
    <submittedName>
        <fullName evidence="1">Uncharacterized protein</fullName>
    </submittedName>
</protein>
<dbReference type="Proteomes" id="UP000051497">
    <property type="component" value="Unassembled WGS sequence"/>
</dbReference>
<reference evidence="2" key="3">
    <citation type="submission" date="2021-06" db="EMBL/GenBank/DDBJ databases">
        <title>Genomic Description and Analysis of Intracellular Bacteria, Candidatus Berkiella cookevillensis and Candidatus Berkiella aquae.</title>
        <authorList>
            <person name="Kidane D.T."/>
            <person name="Mehari Y.T."/>
            <person name="Rice F.C."/>
            <person name="Arivett B.A."/>
            <person name="Farone A.L."/>
            <person name="Berk S.G."/>
            <person name="Farone M.B."/>
        </authorList>
    </citation>
    <scope>NUCLEOTIDE SEQUENCE</scope>
    <source>
        <strain evidence="2">HT99</strain>
    </source>
</reference>
<reference evidence="2" key="2">
    <citation type="journal article" date="2016" name="Genome Announc.">
        <title>Draft Genome Sequences of Two Novel Amoeba-Resistant Intranuclear Bacteria, 'Candidatus Berkiella cookevillensis' and 'Candidatus Berkiella aquae'.</title>
        <authorList>
            <person name="Mehari Y.T."/>
            <person name="Arivett B.A."/>
            <person name="Farone A.L."/>
            <person name="Gunderson J.H."/>
            <person name="Farone M.B."/>
        </authorList>
    </citation>
    <scope>NUCLEOTIDE SEQUENCE</scope>
    <source>
        <strain evidence="2">HT99</strain>
    </source>
</reference>
<dbReference type="AlphaFoldDB" id="A0A0Q9Y983"/>
<accession>A0A0Q9Y983</accession>
<keyword evidence="3" id="KW-1185">Reference proteome</keyword>
<evidence type="ECO:0000313" key="1">
    <source>
        <dbReference type="EMBL" id="KRG17325.1"/>
    </source>
</evidence>
<gene>
    <name evidence="2" type="ORF">HT99x_000865</name>
    <name evidence="1" type="ORF">HT99x_03205</name>
</gene>
<reference evidence="1" key="1">
    <citation type="submission" date="2015-09" db="EMBL/GenBank/DDBJ databases">
        <title>Draft Genome Sequences of Two Novel Amoeba-resistant Intranuclear Bacteria, Candidatus Berkiella cookevillensis and Candidatus Berkiella aquae.</title>
        <authorList>
            <person name="Mehari Y.T."/>
            <person name="Arivett B.A."/>
            <person name="Farone A.L."/>
            <person name="Gunderson J.H."/>
            <person name="Farone M.B."/>
        </authorList>
    </citation>
    <scope>NUCLEOTIDE SEQUENCE [LARGE SCALE GENOMIC DNA]</scope>
    <source>
        <strain evidence="1">HT99</strain>
    </source>
</reference>
<evidence type="ECO:0000313" key="2">
    <source>
        <dbReference type="EMBL" id="MCS5709969.1"/>
    </source>
</evidence>